<name>A0A060Z1A1_ONCMY</name>
<keyword evidence="1" id="KW-0812">Transmembrane</keyword>
<dbReference type="Gene3D" id="2.20.70.10">
    <property type="match status" value="2"/>
</dbReference>
<organism evidence="2 3">
    <name type="scientific">Oncorhynchus mykiss</name>
    <name type="common">Rainbow trout</name>
    <name type="synonym">Salmo gairdneri</name>
    <dbReference type="NCBI Taxonomy" id="8022"/>
    <lineage>
        <taxon>Eukaryota</taxon>
        <taxon>Metazoa</taxon>
        <taxon>Chordata</taxon>
        <taxon>Craniata</taxon>
        <taxon>Vertebrata</taxon>
        <taxon>Euteleostomi</taxon>
        <taxon>Actinopterygii</taxon>
        <taxon>Neopterygii</taxon>
        <taxon>Teleostei</taxon>
        <taxon>Protacanthopterygii</taxon>
        <taxon>Salmoniformes</taxon>
        <taxon>Salmonidae</taxon>
        <taxon>Salmoninae</taxon>
        <taxon>Oncorhynchus</taxon>
    </lineage>
</organism>
<keyword evidence="1" id="KW-0472">Membrane</keyword>
<dbReference type="AlphaFoldDB" id="A0A060Z1A1"/>
<sequence length="132" mass="15042">MTPSNPFVCVSQWGRSLFGVALISVWFYLLVDKPIDFNPLHPCADEIIGLLLAFSAHHLDFRATLCVCCFLSHNTKTTSWIDPRCLEKPLKPLEECEDDEEGVHTEEPDNELELPAGWEKIDDPVYGVYYVE</sequence>
<gene>
    <name evidence="2" type="ORF">GSONMT00019751001</name>
</gene>
<reference evidence="2" key="1">
    <citation type="journal article" date="2014" name="Nat. Commun.">
        <title>The rainbow trout genome provides novel insights into evolution after whole-genome duplication in vertebrates.</title>
        <authorList>
            <person name="Berthelot C."/>
            <person name="Brunet F."/>
            <person name="Chalopin D."/>
            <person name="Juanchich A."/>
            <person name="Bernard M."/>
            <person name="Noel B."/>
            <person name="Bento P."/>
            <person name="Da Silva C."/>
            <person name="Labadie K."/>
            <person name="Alberti A."/>
            <person name="Aury J.M."/>
            <person name="Louis A."/>
            <person name="Dehais P."/>
            <person name="Bardou P."/>
            <person name="Montfort J."/>
            <person name="Klopp C."/>
            <person name="Cabau C."/>
            <person name="Gaspin C."/>
            <person name="Thorgaard G.H."/>
            <person name="Boussaha M."/>
            <person name="Quillet E."/>
            <person name="Guyomard R."/>
            <person name="Galiana D."/>
            <person name="Bobe J."/>
            <person name="Volff J.N."/>
            <person name="Genet C."/>
            <person name="Wincker P."/>
            <person name="Jaillon O."/>
            <person name="Roest Crollius H."/>
            <person name="Guiguen Y."/>
        </authorList>
    </citation>
    <scope>NUCLEOTIDE SEQUENCE [LARGE SCALE GENOMIC DNA]</scope>
</reference>
<dbReference type="GO" id="GO:0007165">
    <property type="term" value="P:signal transduction"/>
    <property type="evidence" value="ECO:0007669"/>
    <property type="project" value="TreeGrafter"/>
</dbReference>
<reference evidence="2" key="2">
    <citation type="submission" date="2014-03" db="EMBL/GenBank/DDBJ databases">
        <authorList>
            <person name="Genoscope - CEA"/>
        </authorList>
    </citation>
    <scope>NUCLEOTIDE SEQUENCE</scope>
</reference>
<dbReference type="PANTHER" id="PTHR10316:SF12">
    <property type="entry name" value="MEMBRANE-ASSOCIATED GUANYLATE KINASE, WW AND PDZ DOMAIN-CONTAINING PROTEIN 1"/>
    <property type="match status" value="1"/>
</dbReference>
<evidence type="ECO:0000313" key="3">
    <source>
        <dbReference type="Proteomes" id="UP000193380"/>
    </source>
</evidence>
<dbReference type="Proteomes" id="UP000193380">
    <property type="component" value="Unassembled WGS sequence"/>
</dbReference>
<evidence type="ECO:0008006" key="4">
    <source>
        <dbReference type="Google" id="ProtNLM"/>
    </source>
</evidence>
<evidence type="ECO:0000256" key="1">
    <source>
        <dbReference type="SAM" id="Phobius"/>
    </source>
</evidence>
<dbReference type="GO" id="GO:0005737">
    <property type="term" value="C:cytoplasm"/>
    <property type="evidence" value="ECO:0007669"/>
    <property type="project" value="TreeGrafter"/>
</dbReference>
<protein>
    <recommendedName>
        <fullName evidence="4">WW domain-containing protein</fullName>
    </recommendedName>
</protein>
<dbReference type="PANTHER" id="PTHR10316">
    <property type="entry name" value="MEMBRANE ASSOCIATED GUANYLATE KINASE-RELATED"/>
    <property type="match status" value="1"/>
</dbReference>
<keyword evidence="1" id="KW-1133">Transmembrane helix</keyword>
<dbReference type="PaxDb" id="8022-A0A060Z1A1"/>
<dbReference type="GO" id="GO:0005911">
    <property type="term" value="C:cell-cell junction"/>
    <property type="evidence" value="ECO:0007669"/>
    <property type="project" value="TreeGrafter"/>
</dbReference>
<feature type="transmembrane region" description="Helical" evidence="1">
    <location>
        <begin position="12"/>
        <end position="31"/>
    </location>
</feature>
<proteinExistence type="predicted"/>
<dbReference type="STRING" id="8022.A0A060Z1A1"/>
<accession>A0A060Z1A1</accession>
<evidence type="ECO:0000313" key="2">
    <source>
        <dbReference type="EMBL" id="CDQ97766.1"/>
    </source>
</evidence>
<dbReference type="EMBL" id="FR932973">
    <property type="protein sequence ID" value="CDQ97766.1"/>
    <property type="molecule type" value="Genomic_DNA"/>
</dbReference>